<comment type="caution">
    <text evidence="3">The sequence shown here is derived from an EMBL/GenBank/DDBJ whole genome shotgun (WGS) entry which is preliminary data.</text>
</comment>
<comment type="caution">
    <text evidence="2">Once thought to be involved in copper homeostasis, experiments in E.coli have shown this is not the case.</text>
</comment>
<dbReference type="Pfam" id="PF03932">
    <property type="entry name" value="CutC"/>
    <property type="match status" value="1"/>
</dbReference>
<accession>A0A4Y9FU70</accession>
<dbReference type="Proteomes" id="UP000298358">
    <property type="component" value="Unassembled WGS sequence"/>
</dbReference>
<dbReference type="PANTHER" id="PTHR12598:SF0">
    <property type="entry name" value="COPPER HOMEOSTASIS PROTEIN CUTC HOMOLOG"/>
    <property type="match status" value="1"/>
</dbReference>
<dbReference type="PANTHER" id="PTHR12598">
    <property type="entry name" value="COPPER HOMEOSTASIS PROTEIN CUTC"/>
    <property type="match status" value="1"/>
</dbReference>
<gene>
    <name evidence="2" type="primary">cutC</name>
    <name evidence="3" type="ORF">E4U02_12280</name>
</gene>
<dbReference type="GO" id="GO:0005507">
    <property type="term" value="F:copper ion binding"/>
    <property type="evidence" value="ECO:0007669"/>
    <property type="project" value="TreeGrafter"/>
</dbReference>
<dbReference type="InterPro" id="IPR005627">
    <property type="entry name" value="CutC-like"/>
</dbReference>
<organism evidence="3 4">
    <name type="scientific">Microbacterium paludicola</name>
    <dbReference type="NCBI Taxonomy" id="300019"/>
    <lineage>
        <taxon>Bacteria</taxon>
        <taxon>Bacillati</taxon>
        <taxon>Actinomycetota</taxon>
        <taxon>Actinomycetes</taxon>
        <taxon>Micrococcales</taxon>
        <taxon>Microbacteriaceae</taxon>
        <taxon>Microbacterium</taxon>
    </lineage>
</organism>
<dbReference type="AlphaFoldDB" id="A0A4Y9FU70"/>
<dbReference type="GO" id="GO:0005737">
    <property type="term" value="C:cytoplasm"/>
    <property type="evidence" value="ECO:0007669"/>
    <property type="project" value="UniProtKB-SubCell"/>
</dbReference>
<dbReference type="EMBL" id="SPQB01000036">
    <property type="protein sequence ID" value="TFU32060.1"/>
    <property type="molecule type" value="Genomic_DNA"/>
</dbReference>
<reference evidence="3 4" key="1">
    <citation type="submission" date="2019-03" db="EMBL/GenBank/DDBJ databases">
        <title>Diversity of the mouse oral microbiome.</title>
        <authorList>
            <person name="Joseph S."/>
            <person name="Aduse-Opoku J."/>
            <person name="Curtis M."/>
            <person name="Wade W."/>
            <person name="Hashim A."/>
        </authorList>
    </citation>
    <scope>NUCLEOTIDE SEQUENCE [LARGE SCALE GENOMIC DNA]</scope>
    <source>
        <strain evidence="3 4">P1012</strain>
    </source>
</reference>
<sequence>MPVKPRPGAGARRVLADDADLRSVQVPLEVRVGGDVDRCDGHAVSVPEQRCPVGGWRNDRASGCRRPRRTRCGFVTAFELAVQDAAGVAIAGRVRPDRIELAAALSTGGLTPSPGLIEAAVAAGVPVHVLVRPRAGGFAYDEADAAVILADVRAALGAGAAGVVVGGTAGDGVDLDLTRAVVDAAGGAEVTFHRAFDTLRDRRRAIDALADAGVTRILTSGGASRAADAGAELRALATHAAGRIQLMAGGGVDPSNAAAVAATGVDAVHASAKAVVTERLAVSLGSGAAAGTAGYETTDEQTATLLRDILRDAR</sequence>
<evidence type="ECO:0000313" key="3">
    <source>
        <dbReference type="EMBL" id="TFU32060.1"/>
    </source>
</evidence>
<dbReference type="SUPFAM" id="SSF110395">
    <property type="entry name" value="CutC-like"/>
    <property type="match status" value="1"/>
</dbReference>
<name>A0A4Y9FU70_9MICO</name>
<dbReference type="OrthoDB" id="9815677at2"/>
<comment type="subcellular location">
    <subcellularLocation>
        <location evidence="2">Cytoplasm</location>
    </subcellularLocation>
</comment>
<comment type="similarity">
    <text evidence="1 2">Belongs to the CutC family.</text>
</comment>
<evidence type="ECO:0000256" key="2">
    <source>
        <dbReference type="HAMAP-Rule" id="MF_00795"/>
    </source>
</evidence>
<evidence type="ECO:0000313" key="4">
    <source>
        <dbReference type="Proteomes" id="UP000298358"/>
    </source>
</evidence>
<protein>
    <recommendedName>
        <fullName evidence="2">PF03932 family protein CutC</fullName>
    </recommendedName>
</protein>
<proteinExistence type="inferred from homology"/>
<keyword evidence="2" id="KW-0963">Cytoplasm</keyword>
<dbReference type="InterPro" id="IPR036822">
    <property type="entry name" value="CutC-like_dom_sf"/>
</dbReference>
<evidence type="ECO:0000256" key="1">
    <source>
        <dbReference type="ARBA" id="ARBA00007768"/>
    </source>
</evidence>
<dbReference type="Gene3D" id="3.20.20.380">
    <property type="entry name" value="Copper homeostasis (CutC) domain"/>
    <property type="match status" value="1"/>
</dbReference>
<keyword evidence="4" id="KW-1185">Reference proteome</keyword>
<dbReference type="HAMAP" id="MF_00795">
    <property type="entry name" value="CutC"/>
    <property type="match status" value="1"/>
</dbReference>